<dbReference type="InterPro" id="IPR041347">
    <property type="entry name" value="MftR_C"/>
</dbReference>
<dbReference type="GO" id="GO:0003700">
    <property type="term" value="F:DNA-binding transcription factor activity"/>
    <property type="evidence" value="ECO:0007669"/>
    <property type="project" value="TreeGrafter"/>
</dbReference>
<dbReference type="AlphaFoldDB" id="A0A5P2W986"/>
<dbReference type="KEGG" id="snq:CP978_31930"/>
<dbReference type="InterPro" id="IPR050109">
    <property type="entry name" value="HTH-type_TetR-like_transc_reg"/>
</dbReference>
<dbReference type="SUPFAM" id="SSF46689">
    <property type="entry name" value="Homeodomain-like"/>
    <property type="match status" value="1"/>
</dbReference>
<accession>A0A5P2W986</accession>
<dbReference type="PROSITE" id="PS50977">
    <property type="entry name" value="HTH_TETR_2"/>
    <property type="match status" value="1"/>
</dbReference>
<dbReference type="GO" id="GO:0000976">
    <property type="term" value="F:transcription cis-regulatory region binding"/>
    <property type="evidence" value="ECO:0007669"/>
    <property type="project" value="TreeGrafter"/>
</dbReference>
<keyword evidence="2" id="KW-0238">DNA-binding</keyword>
<dbReference type="PRINTS" id="PR00455">
    <property type="entry name" value="HTHTETR"/>
</dbReference>
<keyword evidence="1" id="KW-0805">Transcription regulation</keyword>
<evidence type="ECO:0000256" key="2">
    <source>
        <dbReference type="ARBA" id="ARBA00023125"/>
    </source>
</evidence>
<evidence type="ECO:0000313" key="6">
    <source>
        <dbReference type="Proteomes" id="UP000325763"/>
    </source>
</evidence>
<feature type="compositionally biased region" description="Basic and acidic residues" evidence="4">
    <location>
        <begin position="11"/>
        <end position="24"/>
    </location>
</feature>
<gene>
    <name evidence="5" type="ORF">CP978_31930</name>
</gene>
<protein>
    <submittedName>
        <fullName evidence="5">TetR family transcriptional regulator</fullName>
    </submittedName>
</protein>
<dbReference type="InterPro" id="IPR001647">
    <property type="entry name" value="HTH_TetR"/>
</dbReference>
<dbReference type="RefSeq" id="WP_052454417.1">
    <property type="nucleotide sequence ID" value="NZ_CP009313.1"/>
</dbReference>
<dbReference type="EMBL" id="CP023747">
    <property type="protein sequence ID" value="QEV42534.1"/>
    <property type="molecule type" value="Genomic_DNA"/>
</dbReference>
<dbReference type="PANTHER" id="PTHR30055:SF238">
    <property type="entry name" value="MYCOFACTOCIN BIOSYNTHESIS TRANSCRIPTIONAL REGULATOR MFTR-RELATED"/>
    <property type="match status" value="1"/>
</dbReference>
<proteinExistence type="predicted"/>
<dbReference type="Gene3D" id="1.10.357.10">
    <property type="entry name" value="Tetracycline Repressor, domain 2"/>
    <property type="match status" value="1"/>
</dbReference>
<keyword evidence="3" id="KW-0804">Transcription</keyword>
<evidence type="ECO:0000256" key="3">
    <source>
        <dbReference type="ARBA" id="ARBA00023163"/>
    </source>
</evidence>
<dbReference type="Pfam" id="PF00440">
    <property type="entry name" value="TetR_N"/>
    <property type="match status" value="1"/>
</dbReference>
<evidence type="ECO:0000313" key="5">
    <source>
        <dbReference type="EMBL" id="QEV42534.1"/>
    </source>
</evidence>
<dbReference type="Pfam" id="PF17754">
    <property type="entry name" value="TetR_C_14"/>
    <property type="match status" value="1"/>
</dbReference>
<sequence>MTPRSAPVEAAPRRPLTERRKAGTRRDLARAACRLFAERGADATTAEEIARQAGVGLRTFYRYFRTKEDAVEPMLADGAHRWLALIPGGPEEGLPGPEALREVAVTALTPKDAEATEAMRLTGGLLRAADDDPALRTVWARINLDAEHRLVAVLAERAGPEADPLTVRMLAAGAAGAIRVAVEQWAARPDGPTTGPGSPSDLVARSMLRLTGAVAPESTSTE</sequence>
<dbReference type="Proteomes" id="UP000325763">
    <property type="component" value="Chromosome"/>
</dbReference>
<evidence type="ECO:0000256" key="4">
    <source>
        <dbReference type="SAM" id="MobiDB-lite"/>
    </source>
</evidence>
<dbReference type="PANTHER" id="PTHR30055">
    <property type="entry name" value="HTH-TYPE TRANSCRIPTIONAL REGULATOR RUTR"/>
    <property type="match status" value="1"/>
</dbReference>
<evidence type="ECO:0000256" key="1">
    <source>
        <dbReference type="ARBA" id="ARBA00023015"/>
    </source>
</evidence>
<dbReference type="InterPro" id="IPR009057">
    <property type="entry name" value="Homeodomain-like_sf"/>
</dbReference>
<dbReference type="OrthoDB" id="3787664at2"/>
<name>A0A5P2W986_9ACTN</name>
<organism evidence="5 6">
    <name type="scientific">Streptomyces nodosus</name>
    <dbReference type="NCBI Taxonomy" id="40318"/>
    <lineage>
        <taxon>Bacteria</taxon>
        <taxon>Bacillati</taxon>
        <taxon>Actinomycetota</taxon>
        <taxon>Actinomycetes</taxon>
        <taxon>Kitasatosporales</taxon>
        <taxon>Streptomycetaceae</taxon>
        <taxon>Streptomyces</taxon>
    </lineage>
</organism>
<feature type="region of interest" description="Disordered" evidence="4">
    <location>
        <begin position="1"/>
        <end position="24"/>
    </location>
</feature>
<reference evidence="5 6" key="1">
    <citation type="submission" date="2017-09" db="EMBL/GenBank/DDBJ databases">
        <title>Streptomyces genome completion.</title>
        <authorList>
            <person name="Lee N."/>
            <person name="Cho B.-K."/>
        </authorList>
    </citation>
    <scope>NUCLEOTIDE SEQUENCE [LARGE SCALE GENOMIC DNA]</scope>
    <source>
        <strain evidence="5 6">ATCC 14899</strain>
    </source>
</reference>